<keyword evidence="8" id="KW-0443">Lipid metabolism</keyword>
<evidence type="ECO:0000256" key="3">
    <source>
        <dbReference type="ARBA" id="ARBA00022516"/>
    </source>
</evidence>
<keyword evidence="5" id="KW-0752">Steroid biosynthesis</keyword>
<gene>
    <name evidence="16" type="ORF">ESCO_001263</name>
</gene>
<feature type="domain" description="EXPERA" evidence="15">
    <location>
        <begin position="1"/>
        <end position="113"/>
    </location>
</feature>
<dbReference type="PANTHER" id="PTHR14207:SF0">
    <property type="entry name" value="3-BETA-HYDROXYSTEROID-DELTA(8),DELTA(7)-ISOMERASE"/>
    <property type="match status" value="1"/>
</dbReference>
<feature type="transmembrane region" description="Helical" evidence="14">
    <location>
        <begin position="93"/>
        <end position="112"/>
    </location>
</feature>
<comment type="subcellular location">
    <subcellularLocation>
        <location evidence="1">Membrane</location>
        <topology evidence="1">Multi-pass membrane protein</topology>
    </subcellularLocation>
</comment>
<evidence type="ECO:0000256" key="9">
    <source>
        <dbReference type="ARBA" id="ARBA00023136"/>
    </source>
</evidence>
<comment type="similarity">
    <text evidence="2">Belongs to the EBP family.</text>
</comment>
<evidence type="ECO:0000259" key="15">
    <source>
        <dbReference type="PROSITE" id="PS51751"/>
    </source>
</evidence>
<evidence type="ECO:0000256" key="8">
    <source>
        <dbReference type="ARBA" id="ARBA00023098"/>
    </source>
</evidence>
<evidence type="ECO:0000256" key="5">
    <source>
        <dbReference type="ARBA" id="ARBA00022955"/>
    </source>
</evidence>
<sequence>MFFCQLMKVYALSDTRYILSDPFVVSIEAITVVVWGSLSVITVFAIIARSPARHMLQVIICVAHIYGLTLYFVTHLAEKHLRGIEYYRPEAFYYWAYCVGANLPWYFAPIYLMKDSYDEMVKAFKALEDKERKNV</sequence>
<organism evidence="16 17">
    <name type="scientific">Escovopsis weberi</name>
    <dbReference type="NCBI Taxonomy" id="150374"/>
    <lineage>
        <taxon>Eukaryota</taxon>
        <taxon>Fungi</taxon>
        <taxon>Dikarya</taxon>
        <taxon>Ascomycota</taxon>
        <taxon>Pezizomycotina</taxon>
        <taxon>Sordariomycetes</taxon>
        <taxon>Hypocreomycetidae</taxon>
        <taxon>Hypocreales</taxon>
        <taxon>Hypocreaceae</taxon>
        <taxon>Escovopsis</taxon>
    </lineage>
</organism>
<evidence type="ECO:0000256" key="7">
    <source>
        <dbReference type="ARBA" id="ARBA00023011"/>
    </source>
</evidence>
<keyword evidence="11" id="KW-0753">Steroid metabolism</keyword>
<evidence type="ECO:0000256" key="2">
    <source>
        <dbReference type="ARBA" id="ARBA00008337"/>
    </source>
</evidence>
<keyword evidence="10" id="KW-1207">Sterol metabolism</keyword>
<dbReference type="STRING" id="150374.A0A0M8MUI2"/>
<keyword evidence="7" id="KW-0756">Sterol biosynthesis</keyword>
<evidence type="ECO:0000256" key="4">
    <source>
        <dbReference type="ARBA" id="ARBA00022692"/>
    </source>
</evidence>
<evidence type="ECO:0000256" key="1">
    <source>
        <dbReference type="ARBA" id="ARBA00004141"/>
    </source>
</evidence>
<evidence type="ECO:0000256" key="13">
    <source>
        <dbReference type="PROSITE-ProRule" id="PRU01087"/>
    </source>
</evidence>
<name>A0A0M8MUI2_ESCWE</name>
<keyword evidence="6 13" id="KW-1133">Transmembrane helix</keyword>
<evidence type="ECO:0000313" key="16">
    <source>
        <dbReference type="EMBL" id="KOS18778.1"/>
    </source>
</evidence>
<dbReference type="GO" id="GO:0004769">
    <property type="term" value="F:steroid Delta-isomerase activity"/>
    <property type="evidence" value="ECO:0007669"/>
    <property type="project" value="TreeGrafter"/>
</dbReference>
<dbReference type="GO" id="GO:0016126">
    <property type="term" value="P:sterol biosynthetic process"/>
    <property type="evidence" value="ECO:0007669"/>
    <property type="project" value="UniProtKB-KW"/>
</dbReference>
<dbReference type="OrthoDB" id="58557at2759"/>
<evidence type="ECO:0000256" key="12">
    <source>
        <dbReference type="ARBA" id="ARBA00023235"/>
    </source>
</evidence>
<dbReference type="GO" id="GO:0016020">
    <property type="term" value="C:membrane"/>
    <property type="evidence" value="ECO:0007669"/>
    <property type="project" value="UniProtKB-SubCell"/>
</dbReference>
<dbReference type="AlphaFoldDB" id="A0A0M8MUI2"/>
<evidence type="ECO:0000256" key="14">
    <source>
        <dbReference type="SAM" id="Phobius"/>
    </source>
</evidence>
<dbReference type="GO" id="GO:0047750">
    <property type="term" value="F:cholestenol delta-isomerase activity"/>
    <property type="evidence" value="ECO:0007669"/>
    <property type="project" value="InterPro"/>
</dbReference>
<dbReference type="Pfam" id="PF05241">
    <property type="entry name" value="EBP"/>
    <property type="match status" value="1"/>
</dbReference>
<dbReference type="InterPro" id="IPR007905">
    <property type="entry name" value="EBP"/>
</dbReference>
<keyword evidence="3" id="KW-0444">Lipid biosynthesis</keyword>
<protein>
    <submittedName>
        <fullName evidence="16">3-beta-hydroxysteroid-Delta(8)</fullName>
    </submittedName>
</protein>
<accession>A0A0M8MUI2</accession>
<evidence type="ECO:0000313" key="17">
    <source>
        <dbReference type="Proteomes" id="UP000053831"/>
    </source>
</evidence>
<reference evidence="16 17" key="1">
    <citation type="submission" date="2015-07" db="EMBL/GenBank/DDBJ databases">
        <title>The genome of the fungus Escovopsis weberi, a specialized disease agent of ant agriculture.</title>
        <authorList>
            <person name="de Man T.J."/>
            <person name="Stajich J.E."/>
            <person name="Kubicek C.P."/>
            <person name="Chenthamara K."/>
            <person name="Atanasova L."/>
            <person name="Druzhinina I.S."/>
            <person name="Birnbaum S."/>
            <person name="Barribeau S.M."/>
            <person name="Teiling C."/>
            <person name="Suen G."/>
            <person name="Currie C."/>
            <person name="Gerardo N.M."/>
        </authorList>
    </citation>
    <scope>NUCLEOTIDE SEQUENCE [LARGE SCALE GENOMIC DNA]</scope>
</reference>
<evidence type="ECO:0000256" key="11">
    <source>
        <dbReference type="ARBA" id="ARBA00023221"/>
    </source>
</evidence>
<comment type="caution">
    <text evidence="16">The sequence shown here is derived from an EMBL/GenBank/DDBJ whole genome shotgun (WGS) entry which is preliminary data.</text>
</comment>
<keyword evidence="4 13" id="KW-0812">Transmembrane</keyword>
<feature type="transmembrane region" description="Helical" evidence="14">
    <location>
        <begin position="23"/>
        <end position="48"/>
    </location>
</feature>
<evidence type="ECO:0000256" key="6">
    <source>
        <dbReference type="ARBA" id="ARBA00022989"/>
    </source>
</evidence>
<dbReference type="Proteomes" id="UP000053831">
    <property type="component" value="Unassembled WGS sequence"/>
</dbReference>
<dbReference type="PANTHER" id="PTHR14207">
    <property type="entry name" value="STEROL ISOMERASE"/>
    <property type="match status" value="1"/>
</dbReference>
<keyword evidence="9 13" id="KW-0472">Membrane</keyword>
<keyword evidence="12" id="KW-0413">Isomerase</keyword>
<evidence type="ECO:0000256" key="10">
    <source>
        <dbReference type="ARBA" id="ARBA00023166"/>
    </source>
</evidence>
<dbReference type="EMBL" id="LGSR01000020">
    <property type="protein sequence ID" value="KOS18778.1"/>
    <property type="molecule type" value="Genomic_DNA"/>
</dbReference>
<feature type="transmembrane region" description="Helical" evidence="14">
    <location>
        <begin position="55"/>
        <end position="73"/>
    </location>
</feature>
<keyword evidence="17" id="KW-1185">Reference proteome</keyword>
<dbReference type="InterPro" id="IPR033118">
    <property type="entry name" value="EXPERA"/>
</dbReference>
<proteinExistence type="inferred from homology"/>
<dbReference type="GO" id="GO:0000247">
    <property type="term" value="F:C-8 sterol isomerase activity"/>
    <property type="evidence" value="ECO:0007669"/>
    <property type="project" value="TreeGrafter"/>
</dbReference>
<dbReference type="PROSITE" id="PS51751">
    <property type="entry name" value="EXPERA"/>
    <property type="match status" value="1"/>
</dbReference>
<dbReference type="GO" id="GO:0005783">
    <property type="term" value="C:endoplasmic reticulum"/>
    <property type="evidence" value="ECO:0007669"/>
    <property type="project" value="TreeGrafter"/>
</dbReference>